<keyword evidence="4" id="KW-1133">Transmembrane helix</keyword>
<dbReference type="EMBL" id="OY731400">
    <property type="protein sequence ID" value="CAJ1937190.1"/>
    <property type="molecule type" value="Genomic_DNA"/>
</dbReference>
<feature type="domain" description="SH3" evidence="5">
    <location>
        <begin position="1178"/>
        <end position="1242"/>
    </location>
</feature>
<reference evidence="6" key="1">
    <citation type="submission" date="2023-10" db="EMBL/GenBank/DDBJ databases">
        <authorList>
            <person name="Domelevo Entfellner J.-B."/>
        </authorList>
    </citation>
    <scope>NUCLEOTIDE SEQUENCE</scope>
</reference>
<dbReference type="InterPro" id="IPR001452">
    <property type="entry name" value="SH3_domain"/>
</dbReference>
<dbReference type="InterPro" id="IPR053296">
    <property type="entry name" value="TSET_member_tstB"/>
</dbReference>
<dbReference type="PANTHER" id="PTHR48151:SF3">
    <property type="entry name" value="SH3 DOMAIN-CONTAINING PROTEIN"/>
    <property type="match status" value="1"/>
</dbReference>
<proteinExistence type="predicted"/>
<organism evidence="6 7">
    <name type="scientific">Sphenostylis stenocarpa</name>
    <dbReference type="NCBI Taxonomy" id="92480"/>
    <lineage>
        <taxon>Eukaryota</taxon>
        <taxon>Viridiplantae</taxon>
        <taxon>Streptophyta</taxon>
        <taxon>Embryophyta</taxon>
        <taxon>Tracheophyta</taxon>
        <taxon>Spermatophyta</taxon>
        <taxon>Magnoliopsida</taxon>
        <taxon>eudicotyledons</taxon>
        <taxon>Gunneridae</taxon>
        <taxon>Pentapetalae</taxon>
        <taxon>rosids</taxon>
        <taxon>fabids</taxon>
        <taxon>Fabales</taxon>
        <taxon>Fabaceae</taxon>
        <taxon>Papilionoideae</taxon>
        <taxon>50 kb inversion clade</taxon>
        <taxon>NPAAA clade</taxon>
        <taxon>indigoferoid/millettioid clade</taxon>
        <taxon>Phaseoleae</taxon>
        <taxon>Sphenostylis</taxon>
    </lineage>
</organism>
<name>A0AA86SEH9_9FABA</name>
<dbReference type="PANTHER" id="PTHR48151">
    <property type="entry name" value="SH3 DOMAIN-CONTAINING PROTEIN"/>
    <property type="match status" value="1"/>
</dbReference>
<dbReference type="SMART" id="SM00326">
    <property type="entry name" value="SH3"/>
    <property type="match status" value="1"/>
</dbReference>
<protein>
    <recommendedName>
        <fullName evidence="5">SH3 domain-containing protein</fullName>
    </recommendedName>
</protein>
<accession>A0AA86SEH9</accession>
<feature type="region of interest" description="Disordered" evidence="3">
    <location>
        <begin position="1310"/>
        <end position="1330"/>
    </location>
</feature>
<feature type="region of interest" description="Disordered" evidence="3">
    <location>
        <begin position="1059"/>
        <end position="1082"/>
    </location>
</feature>
<keyword evidence="4" id="KW-0812">Transmembrane</keyword>
<dbReference type="SUPFAM" id="SSF48371">
    <property type="entry name" value="ARM repeat"/>
    <property type="match status" value="1"/>
</dbReference>
<keyword evidence="1 2" id="KW-0728">SH3 domain</keyword>
<dbReference type="Gene3D" id="2.30.30.40">
    <property type="entry name" value="SH3 Domains"/>
    <property type="match status" value="1"/>
</dbReference>
<evidence type="ECO:0000256" key="3">
    <source>
        <dbReference type="SAM" id="MobiDB-lite"/>
    </source>
</evidence>
<feature type="transmembrane region" description="Helical" evidence="4">
    <location>
        <begin position="1369"/>
        <end position="1393"/>
    </location>
</feature>
<evidence type="ECO:0000259" key="5">
    <source>
        <dbReference type="PROSITE" id="PS50002"/>
    </source>
</evidence>
<evidence type="ECO:0000313" key="6">
    <source>
        <dbReference type="EMBL" id="CAJ1937190.1"/>
    </source>
</evidence>
<gene>
    <name evidence="6" type="ORF">AYBTSS11_LOCUS7878</name>
</gene>
<dbReference type="Proteomes" id="UP001189624">
    <property type="component" value="Chromosome 3"/>
</dbReference>
<dbReference type="SUPFAM" id="SSF50044">
    <property type="entry name" value="SH3-domain"/>
    <property type="match status" value="1"/>
</dbReference>
<keyword evidence="4" id="KW-0472">Membrane</keyword>
<dbReference type="InterPro" id="IPR016024">
    <property type="entry name" value="ARM-type_fold"/>
</dbReference>
<dbReference type="PROSITE" id="PS50002">
    <property type="entry name" value="SH3"/>
    <property type="match status" value="1"/>
</dbReference>
<sequence>MQIPNDTISAAKAALHPVRTNIMPQRQKKKVPRFCLFCKNLRCFKIEFVACRGSPVSYSQLARSIHELAATSDQKSSQRQLVHHVFPKLAVYNSVDPSLAPSLLMLNQQCEDRSVLRYVYYYLARILSDTGAQGLSTGGGIPTPNWDALADIDAVGGVTRADVVPRIIEQLTAASTNSESEFHARRLQSLKALTYAPETNSDVLSRLYEIVFGILEKVGDAQQKRKKGILGAKGGDKDIASQLTDNIINSTDVADSQSAYRERRITLYYTFKTTSLSIIRSNLQYAALSALRRLPLDPGNPAFLHYAVQGISFADPVAVRHALEIVSEIATRDPYAVAMALGKHAQPGGALQDILHLHDVLARVSLARLCCTISRARALDERADIRSQFNSVLYQLLLDPSERVCFEAILCVLGKYDNTERTEERAAGWYRLTREILKLPDASSKESSKDKSQKMKRPQPLIKLVMRRLESSFRSFSRPVLHAAARVVQEMGKSRAAAFALGIQDVEEGAHVNTFADSTDYNDSDESTHPETMLFRLHIEFSIEDIGIRRTSSVSNVTAGRDTIAGLLASLMEVVRTTVACECVYVRAMVIKALIWMQGPYDSFDELESIIASELSDPAWPAALLNDVLLTLHARFKSVHFPPPCTAGIKAMGAIKEGASPDMAVTLLEIARIFATKVPGKVDADVLQLLWKTCLVGAGPDGKHKALEAVTMVLDLPPPQPGSMLGFTSVDRVSASDPKSALALQKLVQAAVWFLGENANYAASEYAWESATPPGTALMMLDADKMVAAASSRNPTLAGALTRLQRCAFNGSWEIRIIAAQALTTMAIRSGEPFRLQIYEFLHTLAQGGLQSQLSDMHISNGEDQGASGTGLGVLLSPMIKVLDEMYRAQDDLIKEVRNHDNAKKEWTDDELKKLYETHERLLDLVSLFCYVPRTKYLPLGPISSKLIDIYRTRHNISASTGLSDPAVATGISDLVYESQPPSAEPDTLDDDLVNAWAANLGDDGLWGNNAPAMNRVNEFLAGAGTDAPEVDEENMISRPSVSYDDMWAKTLLESSELEEDDAKSLGSSSPDSTGSVETSISSHFGGMNYPSLFSSRPSGYSQTTVTGTEVPGTEDKAPASRGSGPSMYEGFGGSPIREEPPSYSSSVMQRYESYENPLGGNGSHSFESQDDERISSGNPQFGSALYDFTAGGDDELSLTAGEDVEIEYEVDGWFYVKKKRPGRDGKMAGLVPVLYVILLSFKSFHVLLSYAILAFLLRSIMYLGPNLFSWNSMYQFLLVLDLGYKRLNVGEIWDHGSYKMEGIEKAHQNDDKTNKVQGDSATRETNKWHNNSNVEPLESTIYFKPICRTSDEKSNKEQIISSQKSPRAFLCFPLLFEFTLLYVFGSLGTFVISTNLRQFFEIHGLKRFEGLGIVVGEQSN</sequence>
<dbReference type="Pfam" id="PF00018">
    <property type="entry name" value="SH3_1"/>
    <property type="match status" value="1"/>
</dbReference>
<feature type="compositionally biased region" description="Low complexity" evidence="3">
    <location>
        <begin position="1065"/>
        <end position="1080"/>
    </location>
</feature>
<dbReference type="Gramene" id="rna-AYBTSS11_LOCUS7878">
    <property type="protein sequence ID" value="CAJ1937190.1"/>
    <property type="gene ID" value="gene-AYBTSS11_LOCUS7878"/>
</dbReference>
<keyword evidence="7" id="KW-1185">Reference proteome</keyword>
<evidence type="ECO:0000256" key="1">
    <source>
        <dbReference type="ARBA" id="ARBA00022443"/>
    </source>
</evidence>
<evidence type="ECO:0000256" key="2">
    <source>
        <dbReference type="PROSITE-ProRule" id="PRU00192"/>
    </source>
</evidence>
<feature type="transmembrane region" description="Helical" evidence="4">
    <location>
        <begin position="1234"/>
        <end position="1258"/>
    </location>
</feature>
<evidence type="ECO:0000313" key="7">
    <source>
        <dbReference type="Proteomes" id="UP001189624"/>
    </source>
</evidence>
<evidence type="ECO:0000256" key="4">
    <source>
        <dbReference type="SAM" id="Phobius"/>
    </source>
</evidence>
<feature type="region of interest" description="Disordered" evidence="3">
    <location>
        <begin position="1096"/>
        <end position="1144"/>
    </location>
</feature>
<dbReference type="InterPro" id="IPR036028">
    <property type="entry name" value="SH3-like_dom_sf"/>
</dbReference>